<keyword evidence="3" id="KW-1185">Reference proteome</keyword>
<keyword evidence="1" id="KW-0472">Membrane</keyword>
<comment type="caution">
    <text evidence="2">The sequence shown here is derived from an EMBL/GenBank/DDBJ whole genome shotgun (WGS) entry which is preliminary data.</text>
</comment>
<keyword evidence="1" id="KW-1133">Transmembrane helix</keyword>
<dbReference type="Gene3D" id="3.30.1380.10">
    <property type="match status" value="1"/>
</dbReference>
<feature type="transmembrane region" description="Helical" evidence="1">
    <location>
        <begin position="12"/>
        <end position="38"/>
    </location>
</feature>
<feature type="transmembrane region" description="Helical" evidence="1">
    <location>
        <begin position="44"/>
        <end position="68"/>
    </location>
</feature>
<evidence type="ECO:0000256" key="1">
    <source>
        <dbReference type="SAM" id="Phobius"/>
    </source>
</evidence>
<gene>
    <name evidence="2" type="ORF">DDF67_23685</name>
</gene>
<proteinExistence type="predicted"/>
<evidence type="ECO:0008006" key="4">
    <source>
        <dbReference type="Google" id="ProtNLM"/>
    </source>
</evidence>
<dbReference type="Proteomes" id="UP000245073">
    <property type="component" value="Unassembled WGS sequence"/>
</dbReference>
<sequence>MSTSWRRGAKLVALLGGAVILTILTQVGGLVLLATAWIAKLRRWPAWLAILGFVAVYSLTVGVVVPPLAKLGGRERLPCFVGKATTYGAVSPLLCVLSRNYARPEARAVVASLANHMAKAYPGTITRYLDASFPFFDGFPLPPHLSHRDGLKIDLAYFYREQSGAPVIDGAASPIGYWAYEGPKAGEALPCAGYRRANLRWDFNTLQPLATRTADPVRTAAMLRWLSTEGRALGVKKILLEPHLKARWAQDVDMIRFQGCRAARHDDHLHLELSKKN</sequence>
<reference evidence="2 3" key="1">
    <citation type="submission" date="2018-04" db="EMBL/GenBank/DDBJ databases">
        <title>The genome sequence of Caulobacter sp. 744.</title>
        <authorList>
            <person name="Gao J."/>
            <person name="Sun J."/>
        </authorList>
    </citation>
    <scope>NUCLEOTIDE SEQUENCE [LARGE SCALE GENOMIC DNA]</scope>
    <source>
        <strain evidence="2 3">774</strain>
    </source>
</reference>
<dbReference type="AlphaFoldDB" id="A0A2T9JE91"/>
<dbReference type="OrthoDB" id="655954at2"/>
<name>A0A2T9JE91_9CAUL</name>
<dbReference type="InterPro" id="IPR009045">
    <property type="entry name" value="Zn_M74/Hedgehog-like"/>
</dbReference>
<evidence type="ECO:0000313" key="2">
    <source>
        <dbReference type="EMBL" id="PVM82022.1"/>
    </source>
</evidence>
<organism evidence="2 3">
    <name type="scientific">Caulobacter endophyticus</name>
    <dbReference type="NCBI Taxonomy" id="2172652"/>
    <lineage>
        <taxon>Bacteria</taxon>
        <taxon>Pseudomonadati</taxon>
        <taxon>Pseudomonadota</taxon>
        <taxon>Alphaproteobacteria</taxon>
        <taxon>Caulobacterales</taxon>
        <taxon>Caulobacteraceae</taxon>
        <taxon>Caulobacter</taxon>
    </lineage>
</organism>
<protein>
    <recommendedName>
        <fullName evidence="4">Penicillin-insensitive murein endopeptidase</fullName>
    </recommendedName>
</protein>
<accession>A0A2T9JE91</accession>
<evidence type="ECO:0000313" key="3">
    <source>
        <dbReference type="Proteomes" id="UP000245073"/>
    </source>
</evidence>
<dbReference type="RefSeq" id="WP_109455218.1">
    <property type="nucleotide sequence ID" value="NZ_QDKQ01000077.1"/>
</dbReference>
<keyword evidence="1" id="KW-0812">Transmembrane</keyword>
<dbReference type="EMBL" id="QDKQ01000077">
    <property type="protein sequence ID" value="PVM82022.1"/>
    <property type="molecule type" value="Genomic_DNA"/>
</dbReference>